<gene>
    <name evidence="2" type="ORF">EDC91_10235</name>
</gene>
<evidence type="ECO:0000313" key="2">
    <source>
        <dbReference type="EMBL" id="TCN90126.1"/>
    </source>
</evidence>
<feature type="region of interest" description="Disordered" evidence="1">
    <location>
        <begin position="1"/>
        <end position="21"/>
    </location>
</feature>
<dbReference type="EMBL" id="SLWF01000002">
    <property type="protein sequence ID" value="TCN90126.1"/>
    <property type="molecule type" value="Genomic_DNA"/>
</dbReference>
<dbReference type="Proteomes" id="UP000294832">
    <property type="component" value="Unassembled WGS sequence"/>
</dbReference>
<name>A0A4R2FKK9_9GAMM</name>
<accession>A0A4R2FKK9</accession>
<reference evidence="2 3" key="1">
    <citation type="submission" date="2019-03" db="EMBL/GenBank/DDBJ databases">
        <title>Freshwater and sediment microbial communities from various areas in North America, analyzing microbe dynamics in response to fracking.</title>
        <authorList>
            <person name="Lamendella R."/>
        </authorList>
    </citation>
    <scope>NUCLEOTIDE SEQUENCE [LARGE SCALE GENOMIC DNA]</scope>
    <source>
        <strain evidence="2 3">74A</strain>
    </source>
</reference>
<organism evidence="2 3">
    <name type="scientific">Shewanella fodinae</name>
    <dbReference type="NCBI Taxonomy" id="552357"/>
    <lineage>
        <taxon>Bacteria</taxon>
        <taxon>Pseudomonadati</taxon>
        <taxon>Pseudomonadota</taxon>
        <taxon>Gammaproteobacteria</taxon>
        <taxon>Alteromonadales</taxon>
        <taxon>Shewanellaceae</taxon>
        <taxon>Shewanella</taxon>
    </lineage>
</organism>
<keyword evidence="3" id="KW-1185">Reference proteome</keyword>
<protein>
    <submittedName>
        <fullName evidence="2">Uncharacterized protein</fullName>
    </submittedName>
</protein>
<proteinExistence type="predicted"/>
<evidence type="ECO:0000256" key="1">
    <source>
        <dbReference type="SAM" id="MobiDB-lite"/>
    </source>
</evidence>
<dbReference type="AlphaFoldDB" id="A0A4R2FKK9"/>
<sequence>MESLNRSEMAVKGSKSGSSAINCGNKMAFAYRRFFIRQIVV</sequence>
<comment type="caution">
    <text evidence="2">The sequence shown here is derived from an EMBL/GenBank/DDBJ whole genome shotgun (WGS) entry which is preliminary data.</text>
</comment>
<evidence type="ECO:0000313" key="3">
    <source>
        <dbReference type="Proteomes" id="UP000294832"/>
    </source>
</evidence>